<accession>A0AAV5LDU6</accession>
<dbReference type="InterPro" id="IPR036188">
    <property type="entry name" value="FAD/NAD-bd_sf"/>
</dbReference>
<keyword evidence="4" id="KW-1015">Disulfide bond</keyword>
<dbReference type="EMBL" id="BPVZ01000110">
    <property type="protein sequence ID" value="GKV35250.1"/>
    <property type="molecule type" value="Genomic_DNA"/>
</dbReference>
<comment type="caution">
    <text evidence="6">The sequence shown here is derived from an EMBL/GenBank/DDBJ whole genome shotgun (WGS) entry which is preliminary data.</text>
</comment>
<keyword evidence="5" id="KW-0676">Redox-active center</keyword>
<comment type="cofactor">
    <cofactor evidence="1">
        <name>FAD</name>
        <dbReference type="ChEBI" id="CHEBI:57692"/>
    </cofactor>
</comment>
<keyword evidence="7" id="KW-1185">Reference proteome</keyword>
<dbReference type="GO" id="GO:0005829">
    <property type="term" value="C:cytosol"/>
    <property type="evidence" value="ECO:0007669"/>
    <property type="project" value="TreeGrafter"/>
</dbReference>
<dbReference type="Proteomes" id="UP001054252">
    <property type="component" value="Unassembled WGS sequence"/>
</dbReference>
<evidence type="ECO:0000256" key="2">
    <source>
        <dbReference type="ARBA" id="ARBA00007532"/>
    </source>
</evidence>
<gene>
    <name evidence="6" type="ORF">SLEP1_g43550</name>
</gene>
<dbReference type="PANTHER" id="PTHR42737">
    <property type="entry name" value="GLUTATHIONE REDUCTASE"/>
    <property type="match status" value="1"/>
</dbReference>
<evidence type="ECO:0000256" key="4">
    <source>
        <dbReference type="ARBA" id="ARBA00023157"/>
    </source>
</evidence>
<dbReference type="InterPro" id="IPR046952">
    <property type="entry name" value="GSHR/TRXR-like"/>
</dbReference>
<evidence type="ECO:0000256" key="1">
    <source>
        <dbReference type="ARBA" id="ARBA00001974"/>
    </source>
</evidence>
<dbReference type="GO" id="GO:0006749">
    <property type="term" value="P:glutathione metabolic process"/>
    <property type="evidence" value="ECO:0007669"/>
    <property type="project" value="TreeGrafter"/>
</dbReference>
<proteinExistence type="inferred from homology"/>
<evidence type="ECO:0000256" key="5">
    <source>
        <dbReference type="ARBA" id="ARBA00023284"/>
    </source>
</evidence>
<organism evidence="6 7">
    <name type="scientific">Rubroshorea leprosula</name>
    <dbReference type="NCBI Taxonomy" id="152421"/>
    <lineage>
        <taxon>Eukaryota</taxon>
        <taxon>Viridiplantae</taxon>
        <taxon>Streptophyta</taxon>
        <taxon>Embryophyta</taxon>
        <taxon>Tracheophyta</taxon>
        <taxon>Spermatophyta</taxon>
        <taxon>Magnoliopsida</taxon>
        <taxon>eudicotyledons</taxon>
        <taxon>Gunneridae</taxon>
        <taxon>Pentapetalae</taxon>
        <taxon>rosids</taxon>
        <taxon>malvids</taxon>
        <taxon>Malvales</taxon>
        <taxon>Dipterocarpaceae</taxon>
        <taxon>Rubroshorea</taxon>
    </lineage>
</organism>
<name>A0AAV5LDU6_9ROSI</name>
<keyword evidence="3" id="KW-0560">Oxidoreductase</keyword>
<dbReference type="Gene3D" id="3.50.50.60">
    <property type="entry name" value="FAD/NAD(P)-binding domain"/>
    <property type="match status" value="2"/>
</dbReference>
<protein>
    <submittedName>
        <fullName evidence="6">Uncharacterized protein</fullName>
    </submittedName>
</protein>
<dbReference type="GO" id="GO:0005739">
    <property type="term" value="C:mitochondrion"/>
    <property type="evidence" value="ECO:0007669"/>
    <property type="project" value="TreeGrafter"/>
</dbReference>
<dbReference type="GO" id="GO:0034599">
    <property type="term" value="P:cellular response to oxidative stress"/>
    <property type="evidence" value="ECO:0007669"/>
    <property type="project" value="TreeGrafter"/>
</dbReference>
<evidence type="ECO:0000313" key="6">
    <source>
        <dbReference type="EMBL" id="GKV35250.1"/>
    </source>
</evidence>
<dbReference type="GO" id="GO:0050660">
    <property type="term" value="F:flavin adenine dinucleotide binding"/>
    <property type="evidence" value="ECO:0007669"/>
    <property type="project" value="InterPro"/>
</dbReference>
<evidence type="ECO:0000256" key="3">
    <source>
        <dbReference type="ARBA" id="ARBA00023002"/>
    </source>
</evidence>
<dbReference type="SUPFAM" id="SSF51905">
    <property type="entry name" value="FAD/NAD(P)-binding domain"/>
    <property type="match status" value="1"/>
</dbReference>
<dbReference type="PANTHER" id="PTHR42737:SF2">
    <property type="entry name" value="GLUTATHIONE REDUCTASE"/>
    <property type="match status" value="1"/>
</dbReference>
<evidence type="ECO:0000313" key="7">
    <source>
        <dbReference type="Proteomes" id="UP001054252"/>
    </source>
</evidence>
<dbReference type="GO" id="GO:0004362">
    <property type="term" value="F:glutathione-disulfide reductase (NADPH) activity"/>
    <property type="evidence" value="ECO:0007669"/>
    <property type="project" value="TreeGrafter"/>
</dbReference>
<reference evidence="6 7" key="1">
    <citation type="journal article" date="2021" name="Commun. Biol.">
        <title>The genome of Shorea leprosula (Dipterocarpaceae) highlights the ecological relevance of drought in aseasonal tropical rainforests.</title>
        <authorList>
            <person name="Ng K.K.S."/>
            <person name="Kobayashi M.J."/>
            <person name="Fawcett J.A."/>
            <person name="Hatakeyama M."/>
            <person name="Paape T."/>
            <person name="Ng C.H."/>
            <person name="Ang C.C."/>
            <person name="Tnah L.H."/>
            <person name="Lee C.T."/>
            <person name="Nishiyama T."/>
            <person name="Sese J."/>
            <person name="O'Brien M.J."/>
            <person name="Copetti D."/>
            <person name="Mohd Noor M.I."/>
            <person name="Ong R.C."/>
            <person name="Putra M."/>
            <person name="Sireger I.Z."/>
            <person name="Indrioko S."/>
            <person name="Kosugi Y."/>
            <person name="Izuno A."/>
            <person name="Isagi Y."/>
            <person name="Lee S.L."/>
            <person name="Shimizu K.K."/>
        </authorList>
    </citation>
    <scope>NUCLEOTIDE SEQUENCE [LARGE SCALE GENOMIC DNA]</scope>
    <source>
        <strain evidence="6">214</strain>
    </source>
</reference>
<dbReference type="AlphaFoldDB" id="A0AAV5LDU6"/>
<sequence length="185" mass="20531">MGRKVLNEGDSHFDFDLFVIGTGSGGVRAARLSANFGAKVGICELSFHSISSDVIGEVNVLDKKIAYRCRVAFYIHGAVGSTQLSCFHMPSDSVCSEKTVKDARNYRWEVNDKVELNWKKLLWKKTDEIITLNGIYKYLLSNAVVKLSEGEGKIVGPNEVELTQPDGTKLNKTRTDCNWQQGPLS</sequence>
<dbReference type="GO" id="GO:0045454">
    <property type="term" value="P:cell redox homeostasis"/>
    <property type="evidence" value="ECO:0007669"/>
    <property type="project" value="InterPro"/>
</dbReference>
<comment type="similarity">
    <text evidence="2">Belongs to the class-I pyridine nucleotide-disulfide oxidoreductase family.</text>
</comment>